<accession>A0A8J5LK87</accession>
<feature type="domain" description="Protein kinase" evidence="2">
    <location>
        <begin position="537"/>
        <end position="946"/>
    </location>
</feature>
<feature type="compositionally biased region" description="Polar residues" evidence="1">
    <location>
        <begin position="430"/>
        <end position="443"/>
    </location>
</feature>
<dbReference type="GO" id="GO:0005524">
    <property type="term" value="F:ATP binding"/>
    <property type="evidence" value="ECO:0007669"/>
    <property type="project" value="InterPro"/>
</dbReference>
<proteinExistence type="predicted"/>
<evidence type="ECO:0000313" key="4">
    <source>
        <dbReference type="Proteomes" id="UP000734854"/>
    </source>
</evidence>
<dbReference type="InterPro" id="IPR011009">
    <property type="entry name" value="Kinase-like_dom_sf"/>
</dbReference>
<dbReference type="PROSITE" id="PS00108">
    <property type="entry name" value="PROTEIN_KINASE_ST"/>
    <property type="match status" value="1"/>
</dbReference>
<dbReference type="SMART" id="SM00220">
    <property type="entry name" value="S_TKc"/>
    <property type="match status" value="1"/>
</dbReference>
<name>A0A8J5LK87_ZINOF</name>
<feature type="region of interest" description="Disordered" evidence="1">
    <location>
        <begin position="1"/>
        <end position="37"/>
    </location>
</feature>
<dbReference type="PANTHER" id="PTHR44329:SF255">
    <property type="entry name" value="OS02G0527600 PROTEIN"/>
    <property type="match status" value="1"/>
</dbReference>
<dbReference type="AlphaFoldDB" id="A0A8J5LK87"/>
<dbReference type="Pfam" id="PF07714">
    <property type="entry name" value="PK_Tyr_Ser-Thr"/>
    <property type="match status" value="1"/>
</dbReference>
<dbReference type="Gene3D" id="3.30.200.20">
    <property type="entry name" value="Phosphorylase Kinase, domain 1"/>
    <property type="match status" value="2"/>
</dbReference>
<dbReference type="SUPFAM" id="SSF56112">
    <property type="entry name" value="Protein kinase-like (PK-like)"/>
    <property type="match status" value="1"/>
</dbReference>
<dbReference type="InterPro" id="IPR008271">
    <property type="entry name" value="Ser/Thr_kinase_AS"/>
</dbReference>
<dbReference type="Gene3D" id="1.10.510.10">
    <property type="entry name" value="Transferase(Phosphotransferase) domain 1"/>
    <property type="match status" value="1"/>
</dbReference>
<evidence type="ECO:0000313" key="3">
    <source>
        <dbReference type="EMBL" id="KAG6528676.1"/>
    </source>
</evidence>
<dbReference type="InterPro" id="IPR055164">
    <property type="entry name" value="EDR1/CTR1/ARMC3-like_pept-like"/>
</dbReference>
<comment type="caution">
    <text evidence="3">The sequence shown here is derived from an EMBL/GenBank/DDBJ whole genome shotgun (WGS) entry which is preliminary data.</text>
</comment>
<dbReference type="PANTHER" id="PTHR44329">
    <property type="entry name" value="SERINE/THREONINE-PROTEIN KINASE TNNI3K-RELATED"/>
    <property type="match status" value="1"/>
</dbReference>
<protein>
    <recommendedName>
        <fullName evidence="2">Protein kinase domain-containing protein</fullName>
    </recommendedName>
</protein>
<dbReference type="InterPro" id="IPR001245">
    <property type="entry name" value="Ser-Thr/Tyr_kinase_cat_dom"/>
</dbReference>
<gene>
    <name evidence="3" type="ORF">ZIOFF_010860</name>
</gene>
<dbReference type="Pfam" id="PF14381">
    <property type="entry name" value="EDR1_CTR1_ARMC3_pept"/>
    <property type="match status" value="1"/>
</dbReference>
<dbReference type="Proteomes" id="UP000734854">
    <property type="component" value="Unassembled WGS sequence"/>
</dbReference>
<evidence type="ECO:0000256" key="1">
    <source>
        <dbReference type="SAM" id="MobiDB-lite"/>
    </source>
</evidence>
<dbReference type="PROSITE" id="PS50011">
    <property type="entry name" value="PROTEIN_KINASE_DOM"/>
    <property type="match status" value="1"/>
</dbReference>
<feature type="region of interest" description="Disordered" evidence="1">
    <location>
        <begin position="424"/>
        <end position="443"/>
    </location>
</feature>
<dbReference type="CDD" id="cd13999">
    <property type="entry name" value="STKc_MAP3K-like"/>
    <property type="match status" value="1"/>
</dbReference>
<dbReference type="EMBL" id="JACMSC010000003">
    <property type="protein sequence ID" value="KAG6528676.1"/>
    <property type="molecule type" value="Genomic_DNA"/>
</dbReference>
<evidence type="ECO:0000259" key="2">
    <source>
        <dbReference type="PROSITE" id="PS50011"/>
    </source>
</evidence>
<organism evidence="3 4">
    <name type="scientific">Zingiber officinale</name>
    <name type="common">Ginger</name>
    <name type="synonym">Amomum zingiber</name>
    <dbReference type="NCBI Taxonomy" id="94328"/>
    <lineage>
        <taxon>Eukaryota</taxon>
        <taxon>Viridiplantae</taxon>
        <taxon>Streptophyta</taxon>
        <taxon>Embryophyta</taxon>
        <taxon>Tracheophyta</taxon>
        <taxon>Spermatophyta</taxon>
        <taxon>Magnoliopsida</taxon>
        <taxon>Liliopsida</taxon>
        <taxon>Zingiberales</taxon>
        <taxon>Zingiberaceae</taxon>
        <taxon>Zingiber</taxon>
    </lineage>
</organism>
<dbReference type="InterPro" id="IPR000719">
    <property type="entry name" value="Prot_kinase_dom"/>
</dbReference>
<reference evidence="3 4" key="1">
    <citation type="submission" date="2020-08" db="EMBL/GenBank/DDBJ databases">
        <title>Plant Genome Project.</title>
        <authorList>
            <person name="Zhang R.-G."/>
        </authorList>
    </citation>
    <scope>NUCLEOTIDE SEQUENCE [LARGE SCALE GENOMIC DNA]</scope>
    <source>
        <tissue evidence="3">Rhizome</tissue>
    </source>
</reference>
<dbReference type="GO" id="GO:0004674">
    <property type="term" value="F:protein serine/threonine kinase activity"/>
    <property type="evidence" value="ECO:0007669"/>
    <property type="project" value="TreeGrafter"/>
</dbReference>
<dbReference type="FunFam" id="1.10.510.10:FF:000193">
    <property type="entry name" value="Serine/threonine-protein kinase CTR1"/>
    <property type="match status" value="1"/>
</dbReference>
<sequence>MEMPGRRSSYSLLGQNPDEALPPLFDTPPSDKARAARFEWPINASSVAAPPPLQRQSSGSSYGGSSFSGDYYLPATISSSNVDSEGFNPLAGGEGRGQDGAAAGLSSSSAKSWAQQAEETYQLQLALALRLCSEAACAEDPNFLDAADQMVLPERAAPTSLSHRFWVNGCLSYHDKIPDGFYLIQGMDPFVWTLCTDVEEENRIPSIESLKTVHPNDSSIEVVLIDRQHDPDLRHLETIVTGLSCSCATAKDVVEQLAKLVCTRMGGIAFNGEDALLHCWKECGETIKASSCSIVLPMGKLSFGLCRHRALLFKMLADTINLPCRVAKGCKYCKTDDASSCLVRFGLEREYLVDLIKNPGNLCEPDSLLNGPYSVSIASPLRPPKVKSSEINVNFRTLAKQYFQDCQSLNLIFKDASAGTSIAEGDAIDPSSSKPSDGGTESLQPCIQKVTWPDGNIVNANKMFNPLRNARNPDLVERELGPMKLTAQDGCGNTAPCEPNADMKDFKLTEDSKHIGNRPSNDIRLAEDDLNIPWRELILKERIGAGSFGTVHRAEWHGSHALPSLHLKLWLILLDEVMKVEDKVMDSFKVRGPSFASFGRLGVWLLLSFVWDPFFLFVMLIGYGAAMEVAVKILMEQDFHPGRLREFLREVSMVNPINDNKIAKADQSTIGSRDSKINVQACSIRMYMSNRGGVEASSKIYIFIGSKEEQCKEHDTEEFVQVAIMKSLRHPNIVLFMGAVTEPPNLSIVTEYLSRGSLYRLLHKNGAKETIEERRRLSMAFDVAKGMNYLHKRNPPIVHRDLKSPNLLVDKKYTVKLKSDSAHFAVRTVCDFGLSRLKANTFLSSKSLAGTPEWMAPEVLRDEPSNEKSDIYSFGVILWELMTLQQPWSNLNPAQVVAAVGFKARRPEIPSTVNRHVAAIIESCWASEPWKRPSFSSIMESLKPLIKTQSPQPLHSDMSSIQ</sequence>
<keyword evidence="4" id="KW-1185">Reference proteome</keyword>
<dbReference type="InterPro" id="IPR051681">
    <property type="entry name" value="Ser/Thr_Kinases-Pseudokinases"/>
</dbReference>